<evidence type="ECO:0000256" key="2">
    <source>
        <dbReference type="SAM" id="MobiDB-lite"/>
    </source>
</evidence>
<dbReference type="SUPFAM" id="SSF52047">
    <property type="entry name" value="RNI-like"/>
    <property type="match status" value="1"/>
</dbReference>
<reference evidence="3 4" key="1">
    <citation type="journal article" date="2007" name="Nat. Biotechnol.">
        <title>Genome sequence of the lignocellulose-bioconverting and xylose-fermenting yeast Pichia stipitis.</title>
        <authorList>
            <person name="Jeffries T.W."/>
            <person name="Grigoriev I.V."/>
            <person name="Grimwood J."/>
            <person name="Laplaza J.M."/>
            <person name="Aerts A."/>
            <person name="Salamov A."/>
            <person name="Schmutz J."/>
            <person name="Lindquist E."/>
            <person name="Dehal P."/>
            <person name="Shapiro H."/>
            <person name="Jin Y.S."/>
            <person name="Passoth V."/>
            <person name="Richardson P.M."/>
        </authorList>
    </citation>
    <scope>NUCLEOTIDE SEQUENCE [LARGE SCALE GENOMIC DNA]</scope>
    <source>
        <strain evidence="4">ATCC 58785 / CBS 6054 / NBRC 10063 / NRRL Y-11545</strain>
    </source>
</reference>
<gene>
    <name evidence="3" type="primary">HMP1</name>
    <name evidence="3" type="ORF">PICST_55178</name>
</gene>
<name>A3LPI3_PICST</name>
<accession>A3LPI3</accession>
<dbReference type="InterPro" id="IPR032675">
    <property type="entry name" value="LRR_dom_sf"/>
</dbReference>
<feature type="compositionally biased region" description="Polar residues" evidence="2">
    <location>
        <begin position="252"/>
        <end position="276"/>
    </location>
</feature>
<dbReference type="InterPro" id="IPR052201">
    <property type="entry name" value="LRR-containing_regulator"/>
</dbReference>
<feature type="compositionally biased region" description="Basic and acidic residues" evidence="2">
    <location>
        <begin position="121"/>
        <end position="133"/>
    </location>
</feature>
<feature type="compositionally biased region" description="Polar residues" evidence="2">
    <location>
        <begin position="145"/>
        <end position="165"/>
    </location>
</feature>
<evidence type="ECO:0000313" key="4">
    <source>
        <dbReference type="Proteomes" id="UP000002258"/>
    </source>
</evidence>
<dbReference type="HOGENOM" id="CLU_007231_0_0_1"/>
<feature type="compositionally biased region" description="Basic and acidic residues" evidence="2">
    <location>
        <begin position="37"/>
        <end position="67"/>
    </location>
</feature>
<evidence type="ECO:0000256" key="1">
    <source>
        <dbReference type="ARBA" id="ARBA00022737"/>
    </source>
</evidence>
<dbReference type="Gene3D" id="3.80.10.10">
    <property type="entry name" value="Ribonuclease Inhibitor"/>
    <property type="match status" value="2"/>
</dbReference>
<dbReference type="PANTHER" id="PTHR24111">
    <property type="entry name" value="LEUCINE-RICH REPEAT-CONTAINING PROTEIN 34"/>
    <property type="match status" value="1"/>
</dbReference>
<dbReference type="OMA" id="KWGFFVQ"/>
<feature type="compositionally biased region" description="Polar residues" evidence="2">
    <location>
        <begin position="1180"/>
        <end position="1189"/>
    </location>
</feature>
<keyword evidence="4" id="KW-1185">Reference proteome</keyword>
<dbReference type="RefSeq" id="XP_001382526.2">
    <property type="nucleotide sequence ID" value="XM_001382489.1"/>
</dbReference>
<keyword evidence="1" id="KW-0677">Repeat</keyword>
<feature type="compositionally biased region" description="Polar residues" evidence="2">
    <location>
        <begin position="96"/>
        <end position="117"/>
    </location>
</feature>
<proteinExistence type="predicted"/>
<dbReference type="GeneID" id="4836958"/>
<dbReference type="KEGG" id="pic:PICST_55178"/>
<feature type="region of interest" description="Disordered" evidence="2">
    <location>
        <begin position="21"/>
        <end position="173"/>
    </location>
</feature>
<protein>
    <submittedName>
        <fullName evidence="3">Microtubule-associated protein (MAP)</fullName>
    </submittedName>
</protein>
<sequence>MASEYDTGVSNGDVDWLFRGKSKKLTKKMNIVPVNGAERRNNSREDDAAEKEKELSAKTSPTDKKDATSANSNMNTNSTANTNTTPTTNAAINSTVSSKPSAPSVTANSNMPANQNPGKDAVAEKLSKLDKFKFGRSRSSSASSVTNQPPETQAQQNQKVLAQNATKRRGSLNFISPSLTSDLAYNDNDIAAAHTSSSPNSSPNVSRSNSSSGKSRSLFSSLSSKFKSSSAIPSSTATATPPSTSTSTLTSQPQQKLNPNLIGSASGSTDPNSQDLASVVNKPPAGIPGKRRTSFGTKLGSSPTQKEIFVPATETVNSTRRRSSLVPSDFPIKSSSTTSSSSISSCAATNRIVLNKNPNRGKIPLKDLNGINLRRVTFAIDKLAYDPQQQIPSRRPKKGNVLIPQDLMAPPPRLSQGISLNDGNRVESQQTHQYTDKEIALAIDAQRRALLEAEKHAQEAHLSAKRIAVEVGLFKQQKSRSSSSVGFSSFTSGTSVGSTTDEDDDIGDMAHDVGKIEIDKPLHFHENHFDESTEEPTGELSLEVIYTRCCHLREILPIPATLRQLKNKSKPLQVLKLLNPKPTLIDVLSFSDFIAITPINTVIFDNVTMTTEMLKHFLASLVYNKSLEKLSLRNVAIDEIGWKYLCKFLSRNTSIKKLDISQQRVKTETKANCIRANMNWDLFIQSLVLRGGIEELVINGCKLTDEKFKDLVENTVSISTYRFGIASIELNLFKAQVVADWLSSEGSKCVGVDIAFNDLSKGQLKPFIKAFDKGNANLLFFSLNSTHLTDVDETTELIKSLVKVKTLRFLDLSSIPDVFPAIISRLGKYLPHYENLRRIHFDLNELSAQSIGVISEFLPRIKTLVHVSMLGNRSLNISAAGTLYNAVKLSSSIFTLDLDYDLIPDDLSQRIAFYLMRNMDRTMRPELDSTTNHKDNEEDLMFDGSLLMQTAEKLLMENESQDDVKKQKEDLKIQRIVTNALIERTRSIRKDIHAAIDTLFEKRNQGTLSLEGKETLLRFCLLDSSLEKLVHMFEEQAAKSVLKDTNPIDNITNGPGIDRVNSPLNITITTHDNMHESSTELITSGPIVTPHITKPEAQYFPGLDPAFLPHQVVSEATSDGVDVPIDYLTGRPVLMRSISQTSVHAKEQEKEEGEFHRLGFFMQSRDNSSDESGKSEPTSESKAPSSPSANKHLPLLNVLPSGPELRDAIIAAKGIESVTDLIDKINNNDRASIDKIYKACGKDDDGKACNKCEPKDVADDISIDSDIDAIDTVTCSHKDHEVNAVVDEVYEKLLNDAQRSRSNKQD</sequence>
<feature type="region of interest" description="Disordered" evidence="2">
    <location>
        <begin position="1163"/>
        <end position="1195"/>
    </location>
</feature>
<feature type="region of interest" description="Disordered" evidence="2">
    <location>
        <begin position="191"/>
        <end position="307"/>
    </location>
</feature>
<feature type="compositionally biased region" description="Basic and acidic residues" evidence="2">
    <location>
        <begin position="1167"/>
        <end position="1179"/>
    </location>
</feature>
<dbReference type="eggNOG" id="ENOG502QYHN">
    <property type="taxonomic scope" value="Eukaryota"/>
</dbReference>
<dbReference type="OrthoDB" id="8436363at2759"/>
<dbReference type="PANTHER" id="PTHR24111:SF0">
    <property type="entry name" value="LEUCINE-RICH REPEAT-CONTAINING PROTEIN"/>
    <property type="match status" value="1"/>
</dbReference>
<dbReference type="InParanoid" id="A3LPI3"/>
<evidence type="ECO:0000313" key="3">
    <source>
        <dbReference type="EMBL" id="ABN64497.2"/>
    </source>
</evidence>
<dbReference type="Proteomes" id="UP000002258">
    <property type="component" value="Chromosome 2"/>
</dbReference>
<feature type="region of interest" description="Disordered" evidence="2">
    <location>
        <begin position="483"/>
        <end position="504"/>
    </location>
</feature>
<feature type="compositionally biased region" description="Low complexity" evidence="2">
    <location>
        <begin position="195"/>
        <end position="251"/>
    </location>
</feature>
<dbReference type="FunCoup" id="A3LPI3">
    <property type="interactions" value="295"/>
</dbReference>
<feature type="compositionally biased region" description="Low complexity" evidence="2">
    <location>
        <begin position="483"/>
        <end position="499"/>
    </location>
</feature>
<feature type="region of interest" description="Disordered" evidence="2">
    <location>
        <begin position="320"/>
        <end position="341"/>
    </location>
</feature>
<dbReference type="EMBL" id="CP000496">
    <property type="protein sequence ID" value="ABN64497.2"/>
    <property type="molecule type" value="Genomic_DNA"/>
</dbReference>
<feature type="compositionally biased region" description="Low complexity" evidence="2">
    <location>
        <begin position="68"/>
        <end position="95"/>
    </location>
</feature>
<feature type="compositionally biased region" description="Polar residues" evidence="2">
    <location>
        <begin position="294"/>
        <end position="305"/>
    </location>
</feature>
<organism evidence="3 4">
    <name type="scientific">Scheffersomyces stipitis (strain ATCC 58785 / CBS 6054 / NBRC 10063 / NRRL Y-11545)</name>
    <name type="common">Yeast</name>
    <name type="synonym">Pichia stipitis</name>
    <dbReference type="NCBI Taxonomy" id="322104"/>
    <lineage>
        <taxon>Eukaryota</taxon>
        <taxon>Fungi</taxon>
        <taxon>Dikarya</taxon>
        <taxon>Ascomycota</taxon>
        <taxon>Saccharomycotina</taxon>
        <taxon>Pichiomycetes</taxon>
        <taxon>Debaryomycetaceae</taxon>
        <taxon>Scheffersomyces</taxon>
    </lineage>
</organism>